<dbReference type="InterPro" id="IPR023095">
    <property type="entry name" value="Ade_MeTrfase_dom_2"/>
</dbReference>
<dbReference type="GO" id="GO:0043565">
    <property type="term" value="F:sequence-specific DNA binding"/>
    <property type="evidence" value="ECO:0007669"/>
    <property type="project" value="TreeGrafter"/>
</dbReference>
<dbReference type="EMBL" id="LGLV01000018">
    <property type="protein sequence ID" value="OBZ92729.1"/>
    <property type="molecule type" value="Genomic_DNA"/>
</dbReference>
<keyword evidence="8" id="KW-1185">Reference proteome</keyword>
<dbReference type="AlphaFoldDB" id="A0A1C7NUS8"/>
<keyword evidence="5" id="KW-0949">S-adenosyl-L-methionine</keyword>
<dbReference type="GO" id="GO:0006298">
    <property type="term" value="P:mismatch repair"/>
    <property type="evidence" value="ECO:0007669"/>
    <property type="project" value="TreeGrafter"/>
</dbReference>
<accession>A0A1C7NUS8</accession>
<dbReference type="Gene3D" id="3.40.50.150">
    <property type="entry name" value="Vaccinia Virus protein VP39"/>
    <property type="match status" value="1"/>
</dbReference>
<dbReference type="STRING" id="1612624.ADU59_25475"/>
<dbReference type="PATRIC" id="fig|1612624.7.peg.2808"/>
<dbReference type="InterPro" id="IPR029063">
    <property type="entry name" value="SAM-dependent_MTases_sf"/>
</dbReference>
<dbReference type="GO" id="GO:0009307">
    <property type="term" value="P:DNA restriction-modification system"/>
    <property type="evidence" value="ECO:0007669"/>
    <property type="project" value="InterPro"/>
</dbReference>
<dbReference type="GO" id="GO:1904047">
    <property type="term" value="F:S-adenosyl-L-methionine binding"/>
    <property type="evidence" value="ECO:0007669"/>
    <property type="project" value="TreeGrafter"/>
</dbReference>
<dbReference type="Gene3D" id="1.10.1020.10">
    <property type="entry name" value="Adenine-specific Methyltransferase, Domain 2"/>
    <property type="match status" value="1"/>
</dbReference>
<dbReference type="PANTHER" id="PTHR30481">
    <property type="entry name" value="DNA ADENINE METHYLASE"/>
    <property type="match status" value="1"/>
</dbReference>
<protein>
    <recommendedName>
        <fullName evidence="2">site-specific DNA-methyltransferase (adenine-specific)</fullName>
        <ecNumber evidence="2">2.1.1.72</ecNumber>
    </recommendedName>
</protein>
<dbReference type="SUPFAM" id="SSF53335">
    <property type="entry name" value="S-adenosyl-L-methionine-dependent methyltransferases"/>
    <property type="match status" value="1"/>
</dbReference>
<gene>
    <name evidence="7" type="ORF">ADU59_25475</name>
</gene>
<evidence type="ECO:0000256" key="1">
    <source>
        <dbReference type="ARBA" id="ARBA00006594"/>
    </source>
</evidence>
<evidence type="ECO:0000256" key="6">
    <source>
        <dbReference type="ARBA" id="ARBA00047942"/>
    </source>
</evidence>
<evidence type="ECO:0000313" key="7">
    <source>
        <dbReference type="EMBL" id="OBZ92729.1"/>
    </source>
</evidence>
<keyword evidence="3" id="KW-0489">Methyltransferase</keyword>
<dbReference type="PIRSF" id="PIRSF000398">
    <property type="entry name" value="M_m6A_EcoRV"/>
    <property type="match status" value="1"/>
</dbReference>
<evidence type="ECO:0000256" key="5">
    <source>
        <dbReference type="ARBA" id="ARBA00022691"/>
    </source>
</evidence>
<evidence type="ECO:0000256" key="2">
    <source>
        <dbReference type="ARBA" id="ARBA00011900"/>
    </source>
</evidence>
<organism evidence="7 8">
    <name type="scientific">Pararhizobium polonicum</name>
    <dbReference type="NCBI Taxonomy" id="1612624"/>
    <lineage>
        <taxon>Bacteria</taxon>
        <taxon>Pseudomonadati</taxon>
        <taxon>Pseudomonadota</taxon>
        <taxon>Alphaproteobacteria</taxon>
        <taxon>Hyphomicrobiales</taxon>
        <taxon>Rhizobiaceae</taxon>
        <taxon>Rhizobium/Agrobacterium group</taxon>
        <taxon>Pararhizobium</taxon>
    </lineage>
</organism>
<proteinExistence type="inferred from homology"/>
<dbReference type="PRINTS" id="PR00505">
    <property type="entry name" value="D12N6MTFRASE"/>
</dbReference>
<dbReference type="RefSeq" id="WP_068957910.1">
    <property type="nucleotide sequence ID" value="NZ_LGLV01000018.1"/>
</dbReference>
<dbReference type="GO" id="GO:0009007">
    <property type="term" value="F:site-specific DNA-methyltransferase (adenine-specific) activity"/>
    <property type="evidence" value="ECO:0007669"/>
    <property type="project" value="UniProtKB-EC"/>
</dbReference>
<dbReference type="GO" id="GO:0032259">
    <property type="term" value="P:methylation"/>
    <property type="evidence" value="ECO:0007669"/>
    <property type="project" value="UniProtKB-KW"/>
</dbReference>
<comment type="catalytic activity">
    <reaction evidence="6">
        <text>a 2'-deoxyadenosine in DNA + S-adenosyl-L-methionine = an N(6)-methyl-2'-deoxyadenosine in DNA + S-adenosyl-L-homocysteine + H(+)</text>
        <dbReference type="Rhea" id="RHEA:15197"/>
        <dbReference type="Rhea" id="RHEA-COMP:12418"/>
        <dbReference type="Rhea" id="RHEA-COMP:12419"/>
        <dbReference type="ChEBI" id="CHEBI:15378"/>
        <dbReference type="ChEBI" id="CHEBI:57856"/>
        <dbReference type="ChEBI" id="CHEBI:59789"/>
        <dbReference type="ChEBI" id="CHEBI:90615"/>
        <dbReference type="ChEBI" id="CHEBI:90616"/>
        <dbReference type="EC" id="2.1.1.72"/>
    </reaction>
</comment>
<dbReference type="InterPro" id="IPR012327">
    <property type="entry name" value="MeTrfase_D12"/>
</dbReference>
<dbReference type="Pfam" id="PF02086">
    <property type="entry name" value="MethyltransfD12"/>
    <property type="match status" value="1"/>
</dbReference>
<name>A0A1C7NUS8_9HYPH</name>
<dbReference type="PANTHER" id="PTHR30481:SF2">
    <property type="entry name" value="SITE-SPECIFIC DNA-METHYLTRANSFERASE (ADENINE-SPECIFIC)"/>
    <property type="match status" value="1"/>
</dbReference>
<comment type="similarity">
    <text evidence="1">Belongs to the N(4)/N(6)-methyltransferase family.</text>
</comment>
<keyword evidence="4" id="KW-0808">Transferase</keyword>
<evidence type="ECO:0000256" key="3">
    <source>
        <dbReference type="ARBA" id="ARBA00022603"/>
    </source>
</evidence>
<reference evidence="7 8" key="1">
    <citation type="journal article" date="2016" name="Syst. Appl. Microbiol.">
        <title>Pararhizobium polonicum sp. nov. isolated from tumors on stone fruit rootstocks.</title>
        <authorList>
            <person name="Pulawska J."/>
            <person name="Kuzmanovic N."/>
            <person name="Willems A."/>
            <person name="Pothier J.F."/>
        </authorList>
    </citation>
    <scope>NUCLEOTIDE SEQUENCE [LARGE SCALE GENOMIC DNA]</scope>
    <source>
        <strain evidence="7 8">F5.1</strain>
    </source>
</reference>
<dbReference type="Proteomes" id="UP000093111">
    <property type="component" value="Unassembled WGS sequence"/>
</dbReference>
<dbReference type="EC" id="2.1.1.72" evidence="2"/>
<sequence>MLSSPLRYPGGKAKLFYYFTELIKTNDLFNSTYCEPYAGGAGLALKLLAAGFVNKIAINDIDPSIFAFWKSVLTQPVDFCERVSSIDITIDEWHKQREIWASKEIDDTLVKGFAAFFLNRTNRSGIIEGAGPIGGYKQDGAWKLDVRFNRSQLISNITQIAALADRITVSNEDALDFTARQFSVPDTLCYLDPPYYVKGSMLYRNFYRHDDHCQILDLLKQNRSARWVVSYDDVPQIRQIYSAFVPTTYSLAYSAGKKATGNEVIYFSDTVQSPLVDGFRAQVA</sequence>
<comment type="caution">
    <text evidence="7">The sequence shown here is derived from an EMBL/GenBank/DDBJ whole genome shotgun (WGS) entry which is preliminary data.</text>
</comment>
<dbReference type="InterPro" id="IPR012263">
    <property type="entry name" value="M_m6A_EcoRV"/>
</dbReference>
<evidence type="ECO:0000313" key="8">
    <source>
        <dbReference type="Proteomes" id="UP000093111"/>
    </source>
</evidence>
<evidence type="ECO:0000256" key="4">
    <source>
        <dbReference type="ARBA" id="ARBA00022679"/>
    </source>
</evidence>